<evidence type="ECO:0000256" key="4">
    <source>
        <dbReference type="ARBA" id="ARBA00022989"/>
    </source>
</evidence>
<dbReference type="GO" id="GO:0016020">
    <property type="term" value="C:membrane"/>
    <property type="evidence" value="ECO:0007669"/>
    <property type="project" value="UniProtKB-SubCell"/>
</dbReference>
<comment type="similarity">
    <text evidence="2">Belongs to the nematode receptor-like protein srd family.</text>
</comment>
<proteinExistence type="inferred from homology"/>
<comment type="subcellular location">
    <subcellularLocation>
        <location evidence="1">Membrane</location>
        <topology evidence="1">Multi-pass membrane protein</topology>
    </subcellularLocation>
</comment>
<dbReference type="PANTHER" id="PTHR22945">
    <property type="entry name" value="SERPENTINE RECEPTOR, CLASS D DELTA"/>
    <property type="match status" value="1"/>
</dbReference>
<name>A0A2A6CLA6_PRIPA</name>
<evidence type="ECO:0000313" key="7">
    <source>
        <dbReference type="Proteomes" id="UP000005239"/>
    </source>
</evidence>
<dbReference type="PANTHER" id="PTHR22945:SF40">
    <property type="entry name" value="SERPENTINE RECEPTOR, CLASS D (DELTA)-RELATED"/>
    <property type="match status" value="1"/>
</dbReference>
<dbReference type="Proteomes" id="UP000005239">
    <property type="component" value="Unassembled WGS sequence"/>
</dbReference>
<protein>
    <submittedName>
        <fullName evidence="6">G protein-coupled receptor</fullName>
    </submittedName>
</protein>
<gene>
    <name evidence="6" type="primary">WBGene00279194</name>
</gene>
<evidence type="ECO:0000256" key="1">
    <source>
        <dbReference type="ARBA" id="ARBA00004141"/>
    </source>
</evidence>
<organism evidence="6 7">
    <name type="scientific">Pristionchus pacificus</name>
    <name type="common">Parasitic nematode worm</name>
    <dbReference type="NCBI Taxonomy" id="54126"/>
    <lineage>
        <taxon>Eukaryota</taxon>
        <taxon>Metazoa</taxon>
        <taxon>Ecdysozoa</taxon>
        <taxon>Nematoda</taxon>
        <taxon>Chromadorea</taxon>
        <taxon>Rhabditida</taxon>
        <taxon>Rhabditina</taxon>
        <taxon>Diplogasteromorpha</taxon>
        <taxon>Diplogasteroidea</taxon>
        <taxon>Neodiplogasteridae</taxon>
        <taxon>Pristionchus</taxon>
    </lineage>
</organism>
<keyword evidence="7" id="KW-1185">Reference proteome</keyword>
<keyword evidence="3" id="KW-0812">Transmembrane</keyword>
<keyword evidence="4" id="KW-1133">Transmembrane helix</keyword>
<reference evidence="6" key="2">
    <citation type="submission" date="2022-06" db="UniProtKB">
        <authorList>
            <consortium name="EnsemblMetazoa"/>
        </authorList>
    </citation>
    <scope>IDENTIFICATION</scope>
    <source>
        <strain evidence="6">PS312</strain>
    </source>
</reference>
<dbReference type="InterPro" id="IPR019421">
    <property type="entry name" value="7TM_GPCR_serpentine_rcpt_Srd"/>
</dbReference>
<sequence>MSHYLLCTSFAFRLYVLVRNRLRKVGVAVTLVLVNGVNILVIISLYFEFASSDSSTIPWLDDDRLQEDIREFTIGVLEISARLTTKITLLHVTSTTPIAFTCCFFLHRRILMYLKNNKFGLSLATLMTHQMLMKALRFQLIISFIASFGALLLLLSIFEILRWTVLDYLQPAINSSVLIASPLVNLIFVKPYRQYALRSMGFPPSNVISPIALRSPTIYK</sequence>
<evidence type="ECO:0000256" key="5">
    <source>
        <dbReference type="ARBA" id="ARBA00023136"/>
    </source>
</evidence>
<evidence type="ECO:0000256" key="2">
    <source>
        <dbReference type="ARBA" id="ARBA00009166"/>
    </source>
</evidence>
<keyword evidence="5" id="KW-0472">Membrane</keyword>
<dbReference type="Pfam" id="PF10317">
    <property type="entry name" value="7TM_GPCR_Srd"/>
    <property type="match status" value="1"/>
</dbReference>
<accession>A0A8R1Z1Y2</accession>
<accession>A0A2A6CLA6</accession>
<dbReference type="InterPro" id="IPR050920">
    <property type="entry name" value="Nematode_rcpt-like_delta"/>
</dbReference>
<evidence type="ECO:0000313" key="6">
    <source>
        <dbReference type="EnsemblMetazoa" id="PPA40825.1"/>
    </source>
</evidence>
<dbReference type="AlphaFoldDB" id="A0A2A6CLA6"/>
<evidence type="ECO:0000256" key="3">
    <source>
        <dbReference type="ARBA" id="ARBA00022692"/>
    </source>
</evidence>
<reference evidence="7" key="1">
    <citation type="journal article" date="2008" name="Nat. Genet.">
        <title>The Pristionchus pacificus genome provides a unique perspective on nematode lifestyle and parasitism.</title>
        <authorList>
            <person name="Dieterich C."/>
            <person name="Clifton S.W."/>
            <person name="Schuster L.N."/>
            <person name="Chinwalla A."/>
            <person name="Delehaunty K."/>
            <person name="Dinkelacker I."/>
            <person name="Fulton L."/>
            <person name="Fulton R."/>
            <person name="Godfrey J."/>
            <person name="Minx P."/>
            <person name="Mitreva M."/>
            <person name="Roeseler W."/>
            <person name="Tian H."/>
            <person name="Witte H."/>
            <person name="Yang S.P."/>
            <person name="Wilson R.K."/>
            <person name="Sommer R.J."/>
        </authorList>
    </citation>
    <scope>NUCLEOTIDE SEQUENCE [LARGE SCALE GENOMIC DNA]</scope>
    <source>
        <strain evidence="7">PS312</strain>
    </source>
</reference>
<dbReference type="EnsemblMetazoa" id="PPA40825.1">
    <property type="protein sequence ID" value="PPA40825.1"/>
    <property type="gene ID" value="WBGene00279194"/>
</dbReference>